<dbReference type="AlphaFoldDB" id="A0AAV6Y8G9"/>
<dbReference type="FunFam" id="1.10.238.10:FF:000196">
    <property type="entry name" value="Mitochondrial substrate carrier family protein"/>
    <property type="match status" value="1"/>
</dbReference>
<dbReference type="Pfam" id="PF00153">
    <property type="entry name" value="Mito_carr"/>
    <property type="match status" value="3"/>
</dbReference>
<keyword evidence="8 9" id="KW-0472">Membrane</keyword>
<comment type="similarity">
    <text evidence="2">Belongs to the mitochondrial carrier (TC 2.A.29) family.</text>
</comment>
<dbReference type="EMBL" id="WHWC01000001">
    <property type="protein sequence ID" value="KAG8390673.1"/>
    <property type="molecule type" value="Genomic_DNA"/>
</dbReference>
<sequence>MVVSGNDPLESFLNPIQFVKNAISPLESNFRKVAKNFEHCFNGVSKNVNLNSSVSDTNVEVLAAHLNVKKNKSGQSVVVNGDDGKKGKVPIKIFVGIFTPKCGSNVNICDIIRDGVEKLDMDVSKKERCGSYNGGEENSSCLHFEVALPFLINGLLQAIPRPFKVEKKWVQKMSNEDGFNCDDSHVKLELKQRVGESKKALNVKEGKDLAFEYLIDFVFDLSHLLKFHIGIQDHESKNTNFDHFKVLTSILEGKRADVNGFLGNLKFARVGGVPSSIVDMPSVKDVEEGEGVSNAVNQEDNDGGNSAQKLANGLLSIPLSNVERLRSTLSTVSFTELIELLPQIGKSTKEDHPDKKKLFSVQDFFRYTETEGKRFFQELDRDGDGQVTLEDLEVAMRKRKLPKRYAHEFMRRTRSHLFSKSFGWKQFLSLMEQKEPTILRAYTSLCLSKSGTLQKSEILASLNNAGLPANEDNAVAMMRFLNADTEESISYGHFRNFMVLLPSDRLQEDPRSIWFEAATVVAVPPPVEIPTGSVLKSALIGGLSCALSTSLLYPVDTVKTRVQASTLTFPEILSKLPELGVQGLYRGSIPAILGQFSSHGLRTGIFEASRLVLVNIAPTLPEIQVQSVASFCSTFLGTAVRIPCEVLKQRLQAGLFNNVGEAIVGTWQQDGLKGFFRGTGATLCREVPFYVAGMGLYAESKKAIQKLLGRELEPWETIAVGALSGGLSAVLTTPFDVIKTRSMTAPQGRPVTLSIVAFSILRHEGPLGLFKGAVPRFFWIAPLGAMNFAGYELARKAMDKNEENGEPLVQK</sequence>
<protein>
    <recommendedName>
        <fullName evidence="11">EF-hand domain-containing protein</fullName>
    </recommendedName>
</protein>
<feature type="region of interest" description="Disordered" evidence="10">
    <location>
        <begin position="288"/>
        <end position="307"/>
    </location>
</feature>
<keyword evidence="5" id="KW-0677">Repeat</keyword>
<feature type="repeat" description="Solcar" evidence="9">
    <location>
        <begin position="712"/>
        <end position="797"/>
    </location>
</feature>
<evidence type="ECO:0000256" key="10">
    <source>
        <dbReference type="SAM" id="MobiDB-lite"/>
    </source>
</evidence>
<evidence type="ECO:0000256" key="5">
    <source>
        <dbReference type="ARBA" id="ARBA00022737"/>
    </source>
</evidence>
<evidence type="ECO:0000256" key="3">
    <source>
        <dbReference type="ARBA" id="ARBA00022448"/>
    </source>
</evidence>
<comment type="caution">
    <text evidence="12">The sequence shown here is derived from an EMBL/GenBank/DDBJ whole genome shotgun (WGS) entry which is preliminary data.</text>
</comment>
<dbReference type="InterPro" id="IPR018247">
    <property type="entry name" value="EF_Hand_1_Ca_BS"/>
</dbReference>
<keyword evidence="7" id="KW-1133">Transmembrane helix</keyword>
<dbReference type="GO" id="GO:0005743">
    <property type="term" value="C:mitochondrial inner membrane"/>
    <property type="evidence" value="ECO:0007669"/>
    <property type="project" value="UniProtKB-SubCell"/>
</dbReference>
<accession>A0AAV6Y8G9</accession>
<evidence type="ECO:0000256" key="9">
    <source>
        <dbReference type="PROSITE-ProRule" id="PRU00282"/>
    </source>
</evidence>
<dbReference type="Proteomes" id="UP000826271">
    <property type="component" value="Unassembled WGS sequence"/>
</dbReference>
<dbReference type="Gene3D" id="1.10.238.10">
    <property type="entry name" value="EF-hand"/>
    <property type="match status" value="2"/>
</dbReference>
<organism evidence="12 13">
    <name type="scientific">Buddleja alternifolia</name>
    <dbReference type="NCBI Taxonomy" id="168488"/>
    <lineage>
        <taxon>Eukaryota</taxon>
        <taxon>Viridiplantae</taxon>
        <taxon>Streptophyta</taxon>
        <taxon>Embryophyta</taxon>
        <taxon>Tracheophyta</taxon>
        <taxon>Spermatophyta</taxon>
        <taxon>Magnoliopsida</taxon>
        <taxon>eudicotyledons</taxon>
        <taxon>Gunneridae</taxon>
        <taxon>Pentapetalae</taxon>
        <taxon>asterids</taxon>
        <taxon>lamiids</taxon>
        <taxon>Lamiales</taxon>
        <taxon>Scrophulariaceae</taxon>
        <taxon>Buddlejeae</taxon>
        <taxon>Buddleja</taxon>
    </lineage>
</organism>
<dbReference type="InterPro" id="IPR011992">
    <property type="entry name" value="EF-hand-dom_pair"/>
</dbReference>
<dbReference type="Gene3D" id="1.50.40.10">
    <property type="entry name" value="Mitochondrial carrier domain"/>
    <property type="match status" value="1"/>
</dbReference>
<dbReference type="InterPro" id="IPR018108">
    <property type="entry name" value="MCP_transmembrane"/>
</dbReference>
<feature type="repeat" description="Solcar" evidence="9">
    <location>
        <begin position="621"/>
        <end position="703"/>
    </location>
</feature>
<keyword evidence="4 9" id="KW-0812">Transmembrane</keyword>
<dbReference type="InterPro" id="IPR002048">
    <property type="entry name" value="EF_hand_dom"/>
</dbReference>
<dbReference type="PANTHER" id="PTHR45667">
    <property type="entry name" value="S-ADENOSYLMETHIONINE MITOCHONDRIAL CARRIER PROTEIN"/>
    <property type="match status" value="1"/>
</dbReference>
<evidence type="ECO:0000256" key="6">
    <source>
        <dbReference type="ARBA" id="ARBA00022837"/>
    </source>
</evidence>
<evidence type="ECO:0000313" key="13">
    <source>
        <dbReference type="Proteomes" id="UP000826271"/>
    </source>
</evidence>
<evidence type="ECO:0000256" key="4">
    <source>
        <dbReference type="ARBA" id="ARBA00022692"/>
    </source>
</evidence>
<dbReference type="SUPFAM" id="SSF103506">
    <property type="entry name" value="Mitochondrial carrier"/>
    <property type="match status" value="1"/>
</dbReference>
<feature type="domain" description="EF-hand" evidence="11">
    <location>
        <begin position="367"/>
        <end position="402"/>
    </location>
</feature>
<evidence type="ECO:0000313" key="12">
    <source>
        <dbReference type="EMBL" id="KAG8390673.1"/>
    </source>
</evidence>
<evidence type="ECO:0000259" key="11">
    <source>
        <dbReference type="PROSITE" id="PS50222"/>
    </source>
</evidence>
<evidence type="ECO:0000256" key="1">
    <source>
        <dbReference type="ARBA" id="ARBA00004448"/>
    </source>
</evidence>
<dbReference type="FunFam" id="1.50.40.10:FF:000041">
    <property type="entry name" value="Mitochondrial substrate carrier family protein"/>
    <property type="match status" value="1"/>
</dbReference>
<dbReference type="PROSITE" id="PS50920">
    <property type="entry name" value="SOLCAR"/>
    <property type="match status" value="3"/>
</dbReference>
<proteinExistence type="inferred from homology"/>
<reference evidence="12" key="1">
    <citation type="submission" date="2019-10" db="EMBL/GenBank/DDBJ databases">
        <authorList>
            <person name="Zhang R."/>
            <person name="Pan Y."/>
            <person name="Wang J."/>
            <person name="Ma R."/>
            <person name="Yu S."/>
        </authorList>
    </citation>
    <scope>NUCLEOTIDE SEQUENCE</scope>
    <source>
        <strain evidence="12">LA-IB0</strain>
        <tissue evidence="12">Leaf</tissue>
    </source>
</reference>
<dbReference type="InterPro" id="IPR023395">
    <property type="entry name" value="MCP_dom_sf"/>
</dbReference>
<keyword evidence="13" id="KW-1185">Reference proteome</keyword>
<keyword evidence="6" id="KW-0106">Calcium</keyword>
<name>A0AAV6Y8G9_9LAMI</name>
<gene>
    <name evidence="12" type="ORF">BUALT_Bualt01G0108100</name>
</gene>
<evidence type="ECO:0000256" key="8">
    <source>
        <dbReference type="ARBA" id="ARBA00023136"/>
    </source>
</evidence>
<feature type="repeat" description="Solcar" evidence="9">
    <location>
        <begin position="532"/>
        <end position="612"/>
    </location>
</feature>
<dbReference type="GO" id="GO:0005509">
    <property type="term" value="F:calcium ion binding"/>
    <property type="evidence" value="ECO:0007669"/>
    <property type="project" value="InterPro"/>
</dbReference>
<dbReference type="PROSITE" id="PS50222">
    <property type="entry name" value="EF_HAND_2"/>
    <property type="match status" value="1"/>
</dbReference>
<keyword evidence="3" id="KW-0813">Transport</keyword>
<dbReference type="SUPFAM" id="SSF47473">
    <property type="entry name" value="EF-hand"/>
    <property type="match status" value="1"/>
</dbReference>
<dbReference type="PROSITE" id="PS00018">
    <property type="entry name" value="EF_HAND_1"/>
    <property type="match status" value="1"/>
</dbReference>
<comment type="subcellular location">
    <subcellularLocation>
        <location evidence="1">Mitochondrion inner membrane</location>
        <topology evidence="1">Multi-pass membrane protein</topology>
    </subcellularLocation>
</comment>
<feature type="compositionally biased region" description="Polar residues" evidence="10">
    <location>
        <begin position="294"/>
        <end position="307"/>
    </location>
</feature>
<evidence type="ECO:0000256" key="7">
    <source>
        <dbReference type="ARBA" id="ARBA00022989"/>
    </source>
</evidence>
<evidence type="ECO:0000256" key="2">
    <source>
        <dbReference type="ARBA" id="ARBA00006375"/>
    </source>
</evidence>